<protein>
    <submittedName>
        <fullName evidence="2">Uncharacterized protein</fullName>
    </submittedName>
</protein>
<dbReference type="KEGG" id="clup:CLUP02_05356"/>
<dbReference type="RefSeq" id="XP_049141506.1">
    <property type="nucleotide sequence ID" value="XM_049284363.1"/>
</dbReference>
<name>A0A9Q8SMF7_9PEZI</name>
<keyword evidence="3" id="KW-1185">Reference proteome</keyword>
<proteinExistence type="predicted"/>
<feature type="transmembrane region" description="Helical" evidence="1">
    <location>
        <begin position="84"/>
        <end position="106"/>
    </location>
</feature>
<dbReference type="EMBL" id="CP019475">
    <property type="protein sequence ID" value="UQC79875.1"/>
    <property type="molecule type" value="Genomic_DNA"/>
</dbReference>
<evidence type="ECO:0000313" key="2">
    <source>
        <dbReference type="EMBL" id="UQC79875.1"/>
    </source>
</evidence>
<reference evidence="2" key="1">
    <citation type="journal article" date="2021" name="Mol. Plant Microbe Interact.">
        <title>Complete Genome Sequence of the Plant-Pathogenic Fungus Colletotrichum lupini.</title>
        <authorList>
            <person name="Baroncelli R."/>
            <person name="Pensec F."/>
            <person name="Da Lio D."/>
            <person name="Boufleur T."/>
            <person name="Vicente I."/>
            <person name="Sarrocco S."/>
            <person name="Picot A."/>
            <person name="Baraldi E."/>
            <person name="Sukno S."/>
            <person name="Thon M."/>
            <person name="Le Floch G."/>
        </authorList>
    </citation>
    <scope>NUCLEOTIDE SEQUENCE</scope>
    <source>
        <strain evidence="2">IMI 504893</strain>
    </source>
</reference>
<dbReference type="AlphaFoldDB" id="A0A9Q8SMF7"/>
<organism evidence="2 3">
    <name type="scientific">Colletotrichum lupini</name>
    <dbReference type="NCBI Taxonomy" id="145971"/>
    <lineage>
        <taxon>Eukaryota</taxon>
        <taxon>Fungi</taxon>
        <taxon>Dikarya</taxon>
        <taxon>Ascomycota</taxon>
        <taxon>Pezizomycotina</taxon>
        <taxon>Sordariomycetes</taxon>
        <taxon>Hypocreomycetidae</taxon>
        <taxon>Glomerellales</taxon>
        <taxon>Glomerellaceae</taxon>
        <taxon>Colletotrichum</taxon>
        <taxon>Colletotrichum acutatum species complex</taxon>
    </lineage>
</organism>
<dbReference type="GeneID" id="73339373"/>
<keyword evidence="1" id="KW-1133">Transmembrane helix</keyword>
<dbReference type="Proteomes" id="UP000830671">
    <property type="component" value="Chromosome 3"/>
</dbReference>
<gene>
    <name evidence="2" type="ORF">CLUP02_05356</name>
</gene>
<evidence type="ECO:0000256" key="1">
    <source>
        <dbReference type="SAM" id="Phobius"/>
    </source>
</evidence>
<evidence type="ECO:0000313" key="3">
    <source>
        <dbReference type="Proteomes" id="UP000830671"/>
    </source>
</evidence>
<accession>A0A9Q8SMF7</accession>
<keyword evidence="1" id="KW-0472">Membrane</keyword>
<keyword evidence="1" id="KW-0812">Transmembrane</keyword>
<sequence>MITLLKTWFDVEYTRKNGRNVPRRNEATKTPLPRQVTWERYKWVAVTLEECLTTYKRALCFQALVSEWKGDKVGDEVDVPVNTIVLSPIAVFAITTVLTPIVLRYFNRGNTKGNDSGVVEASRETRYERQIIPSTIRAINALLWIMQDTSWGETRELNVPGRAKSPQVSMASHY</sequence>